<evidence type="ECO:0000256" key="1">
    <source>
        <dbReference type="SAM" id="MobiDB-lite"/>
    </source>
</evidence>
<dbReference type="AlphaFoldDB" id="B0VF89"/>
<evidence type="ECO:0008006" key="4">
    <source>
        <dbReference type="Google" id="ProtNLM"/>
    </source>
</evidence>
<dbReference type="EMBL" id="CU466930">
    <property type="protein sequence ID" value="CAO80141.1"/>
    <property type="molecule type" value="Genomic_DNA"/>
</dbReference>
<reference evidence="2 3" key="1">
    <citation type="journal article" date="2008" name="J. Bacteriol.">
        <title>'Candidatus Cloacamonas acidaminovorans': genome sequence reconstruction provides a first glimpse of a new bacterial division.</title>
        <authorList>
            <person name="Pelletier E."/>
            <person name="Kreimeyer A."/>
            <person name="Bocs S."/>
            <person name="Rouy Z."/>
            <person name="Gyapay G."/>
            <person name="Chouari R."/>
            <person name="Riviere D."/>
            <person name="Ganesan A."/>
            <person name="Daegelen P."/>
            <person name="Sghir A."/>
            <person name="Cohen G.N."/>
            <person name="Medigue C."/>
            <person name="Weissenbach J."/>
            <person name="Le Paslier D."/>
        </authorList>
    </citation>
    <scope>NUCLEOTIDE SEQUENCE [LARGE SCALE GENOMIC DNA]</scope>
    <source>
        <strain evidence="3">Evry</strain>
    </source>
</reference>
<sequence length="248" mass="28776">MLMKATSYEPGESWIKDDLCDTLTSVTRVTHPSNRRKKLPMLISRYVERCDRSPGQKKGTTVTDYPTSVTRHRSGGVTHPSHRRKKPPMLISRYVERCDRSPGQKKATTVTDYLTSVTRHRSGSVTVVLPVPENYWQRLNMSKNKIRSVWLTVERAAELMSCSTRTVWRYIKRNRIEVHKHLVEQDGYKVMKTFLLTEPSLYIKEMADCRARNLVPAGFIEITLKVDGKDLHSALIYKYSEEDKHEHL</sequence>
<protein>
    <recommendedName>
        <fullName evidence="4">Helix-turn-helix domain-containing protein</fullName>
    </recommendedName>
</protein>
<feature type="compositionally biased region" description="Basic residues" evidence="1">
    <location>
        <begin position="70"/>
        <end position="87"/>
    </location>
</feature>
<dbReference type="HOGENOM" id="CLU_097843_0_0_0"/>
<accession>B0VF89</accession>
<dbReference type="STRING" id="459349.CLOAM0234"/>
<feature type="compositionally biased region" description="Polar residues" evidence="1">
    <location>
        <begin position="58"/>
        <end position="69"/>
    </location>
</feature>
<feature type="region of interest" description="Disordered" evidence="1">
    <location>
        <begin position="51"/>
        <end position="87"/>
    </location>
</feature>
<keyword evidence="3" id="KW-1185">Reference proteome</keyword>
<evidence type="ECO:0000313" key="2">
    <source>
        <dbReference type="EMBL" id="CAO80141.1"/>
    </source>
</evidence>
<proteinExistence type="predicted"/>
<gene>
    <name evidence="2" type="ordered locus">CLOAM0234</name>
</gene>
<dbReference type="KEGG" id="caci:CLOAM0234"/>
<organism evidence="2 3">
    <name type="scientific">Cloacimonas acidaminovorans (strain Evry)</name>
    <dbReference type="NCBI Taxonomy" id="459349"/>
    <lineage>
        <taxon>Bacteria</taxon>
        <taxon>Pseudomonadati</taxon>
        <taxon>Candidatus Cloacimonadota</taxon>
        <taxon>Candidatus Cloacimonadia</taxon>
        <taxon>Candidatus Cloacimonadales</taxon>
        <taxon>Candidatus Cloacimonadaceae</taxon>
        <taxon>Candidatus Cloacimonas</taxon>
    </lineage>
</organism>
<evidence type="ECO:0000313" key="3">
    <source>
        <dbReference type="Proteomes" id="UP000002019"/>
    </source>
</evidence>
<dbReference type="Proteomes" id="UP000002019">
    <property type="component" value="Chromosome"/>
</dbReference>
<name>B0VF89_CLOAI</name>